<gene>
    <name evidence="2" type="ORF">CXB77_14750</name>
</gene>
<dbReference type="InterPro" id="IPR000014">
    <property type="entry name" value="PAS"/>
</dbReference>
<dbReference type="PROSITE" id="PS50883">
    <property type="entry name" value="EAL"/>
    <property type="match status" value="1"/>
</dbReference>
<dbReference type="Pfam" id="PF00563">
    <property type="entry name" value="EAL"/>
    <property type="match status" value="1"/>
</dbReference>
<dbReference type="InterPro" id="IPR043128">
    <property type="entry name" value="Rev_trsase/Diguanyl_cyclase"/>
</dbReference>
<name>A0A2S7XNZ3_9GAMM</name>
<dbReference type="InterPro" id="IPR001633">
    <property type="entry name" value="EAL_dom"/>
</dbReference>
<feature type="domain" description="EAL" evidence="1">
    <location>
        <begin position="450"/>
        <end position="700"/>
    </location>
</feature>
<dbReference type="InterPro" id="IPR035965">
    <property type="entry name" value="PAS-like_dom_sf"/>
</dbReference>
<dbReference type="InterPro" id="IPR035919">
    <property type="entry name" value="EAL_sf"/>
</dbReference>
<dbReference type="Gene3D" id="3.20.20.450">
    <property type="entry name" value="EAL domain"/>
    <property type="match status" value="1"/>
</dbReference>
<comment type="caution">
    <text evidence="2">The sequence shown here is derived from an EMBL/GenBank/DDBJ whole genome shotgun (WGS) entry which is preliminary data.</text>
</comment>
<dbReference type="PANTHER" id="PTHR33121:SF23">
    <property type="entry name" value="CYCLIC DI-GMP PHOSPHODIESTERASE PDEB"/>
    <property type="match status" value="1"/>
</dbReference>
<dbReference type="OrthoDB" id="7052318at2"/>
<dbReference type="CDD" id="cd00130">
    <property type="entry name" value="PAS"/>
    <property type="match status" value="1"/>
</dbReference>
<organism evidence="2 3">
    <name type="scientific">Chromatium okenii</name>
    <dbReference type="NCBI Taxonomy" id="61644"/>
    <lineage>
        <taxon>Bacteria</taxon>
        <taxon>Pseudomonadati</taxon>
        <taxon>Pseudomonadota</taxon>
        <taxon>Gammaproteobacteria</taxon>
        <taxon>Chromatiales</taxon>
        <taxon>Chromatiaceae</taxon>
        <taxon>Chromatium</taxon>
    </lineage>
</organism>
<dbReference type="GO" id="GO:0071111">
    <property type="term" value="F:cyclic-guanylate-specific phosphodiesterase activity"/>
    <property type="evidence" value="ECO:0007669"/>
    <property type="project" value="InterPro"/>
</dbReference>
<dbReference type="PANTHER" id="PTHR33121">
    <property type="entry name" value="CYCLIC DI-GMP PHOSPHODIESTERASE PDEF"/>
    <property type="match status" value="1"/>
</dbReference>
<dbReference type="Gene3D" id="3.30.450.20">
    <property type="entry name" value="PAS domain"/>
    <property type="match status" value="1"/>
</dbReference>
<dbReference type="SUPFAM" id="SSF55073">
    <property type="entry name" value="Nucleotide cyclase"/>
    <property type="match status" value="1"/>
</dbReference>
<dbReference type="InterPro" id="IPR050706">
    <property type="entry name" value="Cyclic-di-GMP_PDE-like"/>
</dbReference>
<proteinExistence type="predicted"/>
<dbReference type="InterPro" id="IPR000160">
    <property type="entry name" value="GGDEF_dom"/>
</dbReference>
<reference evidence="2 3" key="1">
    <citation type="submission" date="2018-01" db="EMBL/GenBank/DDBJ databases">
        <title>The complete genome sequence of Chromatium okenii LaCa, a purple sulfur bacterium with a turbulent life.</title>
        <authorList>
            <person name="Luedin S.M."/>
            <person name="Liechti N."/>
            <person name="Storelli N."/>
            <person name="Danza F."/>
            <person name="Wittwer M."/>
            <person name="Pothier J.F."/>
            <person name="Tonolla M.A."/>
        </authorList>
    </citation>
    <scope>NUCLEOTIDE SEQUENCE [LARGE SCALE GENOMIC DNA]</scope>
    <source>
        <strain evidence="2 3">LaCa</strain>
    </source>
</reference>
<dbReference type="CDD" id="cd01948">
    <property type="entry name" value="EAL"/>
    <property type="match status" value="1"/>
</dbReference>
<dbReference type="SUPFAM" id="SSF141868">
    <property type="entry name" value="EAL domain-like"/>
    <property type="match status" value="1"/>
</dbReference>
<dbReference type="Pfam" id="PF00990">
    <property type="entry name" value="GGDEF"/>
    <property type="match status" value="1"/>
</dbReference>
<dbReference type="EMBL" id="PPGH01000037">
    <property type="protein sequence ID" value="PQJ95454.1"/>
    <property type="molecule type" value="Genomic_DNA"/>
</dbReference>
<accession>A0A2S7XNZ3</accession>
<dbReference type="Proteomes" id="UP000239936">
    <property type="component" value="Unassembled WGS sequence"/>
</dbReference>
<evidence type="ECO:0000313" key="2">
    <source>
        <dbReference type="EMBL" id="PQJ95454.1"/>
    </source>
</evidence>
<evidence type="ECO:0000313" key="3">
    <source>
        <dbReference type="Proteomes" id="UP000239936"/>
    </source>
</evidence>
<dbReference type="SMART" id="SM00052">
    <property type="entry name" value="EAL"/>
    <property type="match status" value="1"/>
</dbReference>
<protein>
    <submittedName>
        <fullName evidence="2">Diguanylate phosphodiesterase</fullName>
    </submittedName>
</protein>
<dbReference type="InterPro" id="IPR029787">
    <property type="entry name" value="Nucleotide_cyclase"/>
</dbReference>
<keyword evidence="3" id="KW-1185">Reference proteome</keyword>
<dbReference type="Gene3D" id="3.30.70.270">
    <property type="match status" value="1"/>
</dbReference>
<dbReference type="AlphaFoldDB" id="A0A2S7XNZ3"/>
<dbReference type="SUPFAM" id="SSF55785">
    <property type="entry name" value="PYP-like sensor domain (PAS domain)"/>
    <property type="match status" value="1"/>
</dbReference>
<sequence>MSVHKHTATLLIITSDASDAERLIGALREDGIATQSVTVPHAERLAEIIAQRGCDLILCCSYQREVDLDSVLAAHRKLIGDIPLILIEESEQHAANLAKIRRSAVRDLIRRHDHDHLKLAVAREFAELLRRREAAGLNQRLRLCEQRDRELIAVTSAGVSFVQDGLHLDANPAYLALFGYPDLDELQAIPFLDLFVPEYQKKIRELLRGGDATALNEPVELTVICRRHDASQFNARLLAAPAEIDHEPCLRLLVHPLDAPALVTPIAISAEPEISTAAPAPVAVNAEMSAPGLSQLLAEITGHLNAEHRIERPFAIFYLQLKDGTQLLRDLGLTLGLEQRDAYAAQLSTLVAAEHGFCARVTDDGFVVLVDDVNELEAKALAERLLTTARLPHRAGTQPDDATADFDMGYYLVRDRAGAAEDIVNAAYRLCVGRESVPTAPAATPAGDSEAEIARRVERALAQDHFKLVYQPIISLMGDDQENYSVLVRLIDEHEPPLEARDFVGPATRAGLIEQVDRWTIRSAIQVIGEQRRAGQRISLFISLAEDTFRNPSIVLWICDCLREFDVRGNWLTFQFQEEVVTNNLASLNKLMETLKKIKCRVALHRFGLLAHPERLLQNLPLDYVLLKSTFAQGLANDPAKQQRLVALATMAHEFNVKTIVTGVEDAQSLTVLWTAGVDYVQGNFLQRPSPTLDITSGGR</sequence>
<evidence type="ECO:0000259" key="1">
    <source>
        <dbReference type="PROSITE" id="PS50883"/>
    </source>
</evidence>
<dbReference type="RefSeq" id="WP_105074482.1">
    <property type="nucleotide sequence ID" value="NZ_PPGH01000037.1"/>
</dbReference>